<dbReference type="InterPro" id="IPR011706">
    <property type="entry name" value="Cu-oxidase_C"/>
</dbReference>
<dbReference type="OrthoDB" id="10255118at2759"/>
<dbReference type="InterPro" id="IPR002355">
    <property type="entry name" value="Cu_oxidase_Cu_BS"/>
</dbReference>
<evidence type="ECO:0000313" key="4">
    <source>
        <dbReference type="Proteomes" id="UP000799757"/>
    </source>
</evidence>
<proteinExistence type="predicted"/>
<accession>A0A6A6X534</accession>
<dbReference type="GO" id="GO:0005507">
    <property type="term" value="F:copper ion binding"/>
    <property type="evidence" value="ECO:0007669"/>
    <property type="project" value="InterPro"/>
</dbReference>
<dbReference type="GO" id="GO:0016491">
    <property type="term" value="F:oxidoreductase activity"/>
    <property type="evidence" value="ECO:0007669"/>
    <property type="project" value="InterPro"/>
</dbReference>
<evidence type="ECO:0000259" key="2">
    <source>
        <dbReference type="Pfam" id="PF07731"/>
    </source>
</evidence>
<evidence type="ECO:0000256" key="1">
    <source>
        <dbReference type="ARBA" id="ARBA00022723"/>
    </source>
</evidence>
<dbReference type="InterPro" id="IPR008972">
    <property type="entry name" value="Cupredoxin"/>
</dbReference>
<evidence type="ECO:0000313" key="3">
    <source>
        <dbReference type="EMBL" id="KAF2791620.1"/>
    </source>
</evidence>
<dbReference type="Proteomes" id="UP000799757">
    <property type="component" value="Unassembled WGS sequence"/>
</dbReference>
<dbReference type="PROSITE" id="PS00080">
    <property type="entry name" value="MULTICOPPER_OXIDASE2"/>
    <property type="match status" value="1"/>
</dbReference>
<dbReference type="Gene3D" id="2.60.40.420">
    <property type="entry name" value="Cupredoxins - blue copper proteins"/>
    <property type="match status" value="1"/>
</dbReference>
<protein>
    <submittedName>
        <fullName evidence="3">Multicopper oxidase</fullName>
    </submittedName>
</protein>
<reference evidence="3" key="1">
    <citation type="journal article" date="2020" name="Stud. Mycol.">
        <title>101 Dothideomycetes genomes: a test case for predicting lifestyles and emergence of pathogens.</title>
        <authorList>
            <person name="Haridas S."/>
            <person name="Albert R."/>
            <person name="Binder M."/>
            <person name="Bloem J."/>
            <person name="Labutti K."/>
            <person name="Salamov A."/>
            <person name="Andreopoulos B."/>
            <person name="Baker S."/>
            <person name="Barry K."/>
            <person name="Bills G."/>
            <person name="Bluhm B."/>
            <person name="Cannon C."/>
            <person name="Castanera R."/>
            <person name="Culley D."/>
            <person name="Daum C."/>
            <person name="Ezra D."/>
            <person name="Gonzalez J."/>
            <person name="Henrissat B."/>
            <person name="Kuo A."/>
            <person name="Liang C."/>
            <person name="Lipzen A."/>
            <person name="Lutzoni F."/>
            <person name="Magnuson J."/>
            <person name="Mondo S."/>
            <person name="Nolan M."/>
            <person name="Ohm R."/>
            <person name="Pangilinan J."/>
            <person name="Park H.-J."/>
            <person name="Ramirez L."/>
            <person name="Alfaro M."/>
            <person name="Sun H."/>
            <person name="Tritt A."/>
            <person name="Yoshinaga Y."/>
            <person name="Zwiers L.-H."/>
            <person name="Turgeon B."/>
            <person name="Goodwin S."/>
            <person name="Spatafora J."/>
            <person name="Crous P."/>
            <person name="Grigoriev I."/>
        </authorList>
    </citation>
    <scope>NUCLEOTIDE SEQUENCE</scope>
    <source>
        <strain evidence="3">CBS 109.77</strain>
    </source>
</reference>
<dbReference type="EMBL" id="MU002010">
    <property type="protein sequence ID" value="KAF2791620.1"/>
    <property type="molecule type" value="Genomic_DNA"/>
</dbReference>
<gene>
    <name evidence="3" type="ORF">K505DRAFT_363652</name>
</gene>
<dbReference type="AlphaFoldDB" id="A0A6A6X534"/>
<keyword evidence="1" id="KW-0479">Metal-binding</keyword>
<feature type="domain" description="Plastocyanin-like" evidence="2">
    <location>
        <begin position="1"/>
        <end position="42"/>
    </location>
</feature>
<dbReference type="InterPro" id="IPR033138">
    <property type="entry name" value="Cu_oxidase_CS"/>
</dbReference>
<dbReference type="Pfam" id="PF07731">
    <property type="entry name" value="Cu-oxidase_2"/>
    <property type="match status" value="1"/>
</dbReference>
<sequence length="81" mass="9184">MPAGGYLLLAFPADNPGLWVMHCHIAWHAAQGLSVQFLERKDEIEDSIGNVDGFNQGCREWNDYWVPGNHPYNQTDSGLRR</sequence>
<dbReference type="PROSITE" id="PS00079">
    <property type="entry name" value="MULTICOPPER_OXIDASE1"/>
    <property type="match status" value="1"/>
</dbReference>
<dbReference type="SUPFAM" id="SSF49503">
    <property type="entry name" value="Cupredoxins"/>
    <property type="match status" value="1"/>
</dbReference>
<keyword evidence="4" id="KW-1185">Reference proteome</keyword>
<organism evidence="3 4">
    <name type="scientific">Melanomma pulvis-pyrius CBS 109.77</name>
    <dbReference type="NCBI Taxonomy" id="1314802"/>
    <lineage>
        <taxon>Eukaryota</taxon>
        <taxon>Fungi</taxon>
        <taxon>Dikarya</taxon>
        <taxon>Ascomycota</taxon>
        <taxon>Pezizomycotina</taxon>
        <taxon>Dothideomycetes</taxon>
        <taxon>Pleosporomycetidae</taxon>
        <taxon>Pleosporales</taxon>
        <taxon>Melanommataceae</taxon>
        <taxon>Melanomma</taxon>
    </lineage>
</organism>
<name>A0A6A6X534_9PLEO</name>